<proteinExistence type="predicted"/>
<sequence length="114" mass="13085">MKSLGQSPTEEDLTRMISEADATGDGVIDFHEFMNMAVSKMKKHRGNMMKMRDAFLSFDKDGDGVIDPQELKSVLEHYGEHIDDDEIQRMFNEVDIDGNGYIEFDEFVKLMKSL</sequence>
<dbReference type="InterPro" id="IPR018247">
    <property type="entry name" value="EF_Hand_1_Ca_BS"/>
</dbReference>
<protein>
    <recommendedName>
        <fullName evidence="3">EF-hand domain-containing protein</fullName>
    </recommendedName>
</protein>
<name>A0ABR2WY34_9FUNG</name>
<comment type="caution">
    <text evidence="4">The sequence shown here is derived from an EMBL/GenBank/DDBJ whole genome shotgun (WGS) entry which is preliminary data.</text>
</comment>
<dbReference type="Pfam" id="PF13499">
    <property type="entry name" value="EF-hand_7"/>
    <property type="match status" value="1"/>
</dbReference>
<dbReference type="CDD" id="cd00051">
    <property type="entry name" value="EFh"/>
    <property type="match status" value="1"/>
</dbReference>
<accession>A0ABR2WY34</accession>
<keyword evidence="1" id="KW-0677">Repeat</keyword>
<dbReference type="Gene3D" id="1.10.238.10">
    <property type="entry name" value="EF-hand"/>
    <property type="match status" value="2"/>
</dbReference>
<feature type="domain" description="EF-hand" evidence="3">
    <location>
        <begin position="46"/>
        <end position="81"/>
    </location>
</feature>
<evidence type="ECO:0000256" key="1">
    <source>
        <dbReference type="ARBA" id="ARBA00022737"/>
    </source>
</evidence>
<dbReference type="InterPro" id="IPR002048">
    <property type="entry name" value="EF_hand_dom"/>
</dbReference>
<evidence type="ECO:0000313" key="5">
    <source>
        <dbReference type="Proteomes" id="UP001479436"/>
    </source>
</evidence>
<keyword evidence="2" id="KW-0106">Calcium</keyword>
<dbReference type="Pfam" id="PF13833">
    <property type="entry name" value="EF-hand_8"/>
    <property type="match status" value="1"/>
</dbReference>
<evidence type="ECO:0000313" key="4">
    <source>
        <dbReference type="EMBL" id="KAK9766440.1"/>
    </source>
</evidence>
<feature type="domain" description="EF-hand" evidence="3">
    <location>
        <begin position="82"/>
        <end position="114"/>
    </location>
</feature>
<feature type="domain" description="EF-hand" evidence="3">
    <location>
        <begin position="8"/>
        <end position="43"/>
    </location>
</feature>
<gene>
    <name evidence="4" type="ORF">K7432_004463</name>
</gene>
<dbReference type="InterPro" id="IPR050230">
    <property type="entry name" value="CALM/Myosin/TropC-like"/>
</dbReference>
<dbReference type="EMBL" id="JASJQH010000154">
    <property type="protein sequence ID" value="KAK9766440.1"/>
    <property type="molecule type" value="Genomic_DNA"/>
</dbReference>
<organism evidence="4 5">
    <name type="scientific">Basidiobolus ranarum</name>
    <dbReference type="NCBI Taxonomy" id="34480"/>
    <lineage>
        <taxon>Eukaryota</taxon>
        <taxon>Fungi</taxon>
        <taxon>Fungi incertae sedis</taxon>
        <taxon>Zoopagomycota</taxon>
        <taxon>Entomophthoromycotina</taxon>
        <taxon>Basidiobolomycetes</taxon>
        <taxon>Basidiobolales</taxon>
        <taxon>Basidiobolaceae</taxon>
        <taxon>Basidiobolus</taxon>
    </lineage>
</organism>
<dbReference type="SUPFAM" id="SSF47473">
    <property type="entry name" value="EF-hand"/>
    <property type="match status" value="1"/>
</dbReference>
<dbReference type="PROSITE" id="PS00018">
    <property type="entry name" value="EF_HAND_1"/>
    <property type="match status" value="2"/>
</dbReference>
<dbReference type="PANTHER" id="PTHR23048:SF0">
    <property type="entry name" value="CALMODULIN LIKE 3"/>
    <property type="match status" value="1"/>
</dbReference>
<dbReference type="PANTHER" id="PTHR23048">
    <property type="entry name" value="MYOSIN LIGHT CHAIN 1, 3"/>
    <property type="match status" value="1"/>
</dbReference>
<evidence type="ECO:0000256" key="2">
    <source>
        <dbReference type="ARBA" id="ARBA00022837"/>
    </source>
</evidence>
<evidence type="ECO:0000259" key="3">
    <source>
        <dbReference type="PROSITE" id="PS50222"/>
    </source>
</evidence>
<dbReference type="SMART" id="SM00054">
    <property type="entry name" value="EFh"/>
    <property type="match status" value="3"/>
</dbReference>
<reference evidence="4 5" key="1">
    <citation type="submission" date="2023-04" db="EMBL/GenBank/DDBJ databases">
        <title>Genome of Basidiobolus ranarum AG-B5.</title>
        <authorList>
            <person name="Stajich J.E."/>
            <person name="Carter-House D."/>
            <person name="Gryganskyi A."/>
        </authorList>
    </citation>
    <scope>NUCLEOTIDE SEQUENCE [LARGE SCALE GENOMIC DNA]</scope>
    <source>
        <strain evidence="4 5">AG-B5</strain>
    </source>
</reference>
<keyword evidence="5" id="KW-1185">Reference proteome</keyword>
<dbReference type="PROSITE" id="PS50222">
    <property type="entry name" value="EF_HAND_2"/>
    <property type="match status" value="3"/>
</dbReference>
<dbReference type="Proteomes" id="UP001479436">
    <property type="component" value="Unassembled WGS sequence"/>
</dbReference>
<dbReference type="InterPro" id="IPR011992">
    <property type="entry name" value="EF-hand-dom_pair"/>
</dbReference>